<organism evidence="1 2">
    <name type="scientific">Lujinxingia vulgaris</name>
    <dbReference type="NCBI Taxonomy" id="2600176"/>
    <lineage>
        <taxon>Bacteria</taxon>
        <taxon>Deltaproteobacteria</taxon>
        <taxon>Bradymonadales</taxon>
        <taxon>Lujinxingiaceae</taxon>
        <taxon>Lujinxingia</taxon>
    </lineage>
</organism>
<name>A0A5C6XH47_9DELT</name>
<gene>
    <name evidence="1" type="ORF">FRC96_07720</name>
</gene>
<dbReference type="OrthoDB" id="5488548at2"/>
<feature type="non-terminal residue" evidence="1">
    <location>
        <position position="394"/>
    </location>
</feature>
<dbReference type="RefSeq" id="WP_146973925.1">
    <property type="nucleotide sequence ID" value="NZ_VOSL01000036.1"/>
</dbReference>
<proteinExistence type="predicted"/>
<accession>A0A5C6XH47</accession>
<protein>
    <submittedName>
        <fullName evidence="1">Uncharacterized protein</fullName>
    </submittedName>
</protein>
<evidence type="ECO:0000313" key="1">
    <source>
        <dbReference type="EMBL" id="TXD38817.1"/>
    </source>
</evidence>
<dbReference type="Proteomes" id="UP000321046">
    <property type="component" value="Unassembled WGS sequence"/>
</dbReference>
<sequence>MREVATIQGDDEDLKAAHQRARRVVVEVLESYLPAFIGALAESGLGSEGQAARVERLVLAIDGVEVVRGLEERGRPTLTAFDGSGDGTLKVNAALLMALDPVALADAFAPTLAQILGLSPTLVTLILRLRDDQQVRNLAGQAARHAAAKPVAATKIPALVRWRLERFEARHAGLLAGLSGSALAFDVSGREPLMRALASEPRWPEWFDVCEVPYLQSAVEAAGAALQKTPWARHAGALTELLWECGGVSPRSALRQAARTLRSIPGVDQARALRLVAEVLAEGATPQGGALDAWPTYAELAQSWRDLLAQEARHLGSWRAAHDTSLELNVFDPPCVATGLSEPANLPWTTPLLCWSTRERDALRDLLRGMERALQGAAAPVRAGQLGARAFEAR</sequence>
<dbReference type="AlphaFoldDB" id="A0A5C6XH47"/>
<reference evidence="1 2" key="1">
    <citation type="submission" date="2019-08" db="EMBL/GenBank/DDBJ databases">
        <title>Bradymonadales sp. TMQ2.</title>
        <authorList>
            <person name="Liang Q."/>
        </authorList>
    </citation>
    <scope>NUCLEOTIDE SEQUENCE [LARGE SCALE GENOMIC DNA]</scope>
    <source>
        <strain evidence="1 2">TMQ2</strain>
    </source>
</reference>
<evidence type="ECO:0000313" key="2">
    <source>
        <dbReference type="Proteomes" id="UP000321046"/>
    </source>
</evidence>
<dbReference type="EMBL" id="VOSL01000036">
    <property type="protein sequence ID" value="TXD38817.1"/>
    <property type="molecule type" value="Genomic_DNA"/>
</dbReference>
<comment type="caution">
    <text evidence="1">The sequence shown here is derived from an EMBL/GenBank/DDBJ whole genome shotgun (WGS) entry which is preliminary data.</text>
</comment>